<protein>
    <submittedName>
        <fullName evidence="3">Uncharacterized protein</fullName>
    </submittedName>
</protein>
<evidence type="ECO:0000256" key="1">
    <source>
        <dbReference type="SAM" id="MobiDB-lite"/>
    </source>
</evidence>
<dbReference type="EMBL" id="BSQG01000004">
    <property type="protein sequence ID" value="GLU48464.1"/>
    <property type="molecule type" value="Genomic_DNA"/>
</dbReference>
<sequence length="252" mass="25001">MRVVGAMALGEADPRQLGAFRLVERRRVCAEGVVYAGRDGSGRAVSVALLSAGASADAAARDRFVAAVSKGAGVEGPVPPVLGWGVSAAAAWAAVADEGAGAGVFLAPVAAGGPRGGTGPGYVPYWATSGGASAPRWAWSGRGGGGVAAPGRSSRGLVAGLAVLVALLVALLVVLYFFLSGLRQEAYSTPAEVPSPGGGAQESPGTPSVSPSPQESDQGGESQSPAPVPSVELGEDEVEQMPEAPRSPQDYL</sequence>
<keyword evidence="2" id="KW-0472">Membrane</keyword>
<proteinExistence type="predicted"/>
<comment type="caution">
    <text evidence="3">The sequence shown here is derived from an EMBL/GenBank/DDBJ whole genome shotgun (WGS) entry which is preliminary data.</text>
</comment>
<feature type="transmembrane region" description="Helical" evidence="2">
    <location>
        <begin position="157"/>
        <end position="179"/>
    </location>
</feature>
<dbReference type="Proteomes" id="UP001165092">
    <property type="component" value="Unassembled WGS sequence"/>
</dbReference>
<keyword evidence="2" id="KW-0812">Transmembrane</keyword>
<gene>
    <name evidence="3" type="ORF">Nans01_28150</name>
</gene>
<evidence type="ECO:0000313" key="3">
    <source>
        <dbReference type="EMBL" id="GLU48464.1"/>
    </source>
</evidence>
<accession>A0A9W6P6Q1</accession>
<name>A0A9W6P6Q1_9ACTN</name>
<organism evidence="3 4">
    <name type="scientific">Nocardiopsis ansamitocini</name>
    <dbReference type="NCBI Taxonomy" id="1670832"/>
    <lineage>
        <taxon>Bacteria</taxon>
        <taxon>Bacillati</taxon>
        <taxon>Actinomycetota</taxon>
        <taxon>Actinomycetes</taxon>
        <taxon>Streptosporangiales</taxon>
        <taxon>Nocardiopsidaceae</taxon>
        <taxon>Nocardiopsis</taxon>
    </lineage>
</organism>
<evidence type="ECO:0000256" key="2">
    <source>
        <dbReference type="SAM" id="Phobius"/>
    </source>
</evidence>
<dbReference type="AlphaFoldDB" id="A0A9W6P6Q1"/>
<keyword evidence="4" id="KW-1185">Reference proteome</keyword>
<reference evidence="3" key="1">
    <citation type="submission" date="2023-02" db="EMBL/GenBank/DDBJ databases">
        <title>Nocardiopsis ansamitocini NBRC 112285.</title>
        <authorList>
            <person name="Ichikawa N."/>
            <person name="Sato H."/>
            <person name="Tonouchi N."/>
        </authorList>
    </citation>
    <scope>NUCLEOTIDE SEQUENCE</scope>
    <source>
        <strain evidence="3">NBRC 112285</strain>
    </source>
</reference>
<feature type="compositionally biased region" description="Polar residues" evidence="1">
    <location>
        <begin position="203"/>
        <end position="225"/>
    </location>
</feature>
<feature type="region of interest" description="Disordered" evidence="1">
    <location>
        <begin position="189"/>
        <end position="252"/>
    </location>
</feature>
<keyword evidence="2" id="KW-1133">Transmembrane helix</keyword>
<evidence type="ECO:0000313" key="4">
    <source>
        <dbReference type="Proteomes" id="UP001165092"/>
    </source>
</evidence>